<keyword evidence="9" id="KW-0137">Centromere</keyword>
<dbReference type="EMBL" id="AJWJ01000237">
    <property type="protein sequence ID" value="KAF2072942.1"/>
    <property type="molecule type" value="Genomic_DNA"/>
</dbReference>
<evidence type="ECO:0000256" key="5">
    <source>
        <dbReference type="ARBA" id="ARBA00022776"/>
    </source>
</evidence>
<keyword evidence="8" id="KW-0131">Cell cycle</keyword>
<proteinExistence type="predicted"/>
<evidence type="ECO:0000256" key="1">
    <source>
        <dbReference type="ARBA" id="ARBA00004123"/>
    </source>
</evidence>
<comment type="subcellular location">
    <subcellularLocation>
        <location evidence="2">Chromosome</location>
        <location evidence="2">Centromere</location>
        <location evidence="2">Kinetochore</location>
    </subcellularLocation>
    <subcellularLocation>
        <location evidence="1">Nucleus</location>
    </subcellularLocation>
</comment>
<dbReference type="AlphaFoldDB" id="A0A8J4PT10"/>
<dbReference type="Proteomes" id="UP000695562">
    <property type="component" value="Unassembled WGS sequence"/>
</dbReference>
<evidence type="ECO:0000256" key="2">
    <source>
        <dbReference type="ARBA" id="ARBA00004629"/>
    </source>
</evidence>
<evidence type="ECO:0000256" key="3">
    <source>
        <dbReference type="ARBA" id="ARBA00022454"/>
    </source>
</evidence>
<dbReference type="OrthoDB" id="18453at2759"/>
<dbReference type="GO" id="GO:0051301">
    <property type="term" value="P:cell division"/>
    <property type="evidence" value="ECO:0007669"/>
    <property type="project" value="UniProtKB-KW"/>
</dbReference>
<keyword evidence="5" id="KW-0498">Mitosis</keyword>
<dbReference type="Pfam" id="PF03980">
    <property type="entry name" value="Nnf1"/>
    <property type="match status" value="1"/>
</dbReference>
<dbReference type="PANTHER" id="PTHR15459:SF3">
    <property type="entry name" value="POLYAMINE-MODULATED FACTOR 1"/>
    <property type="match status" value="1"/>
</dbReference>
<keyword evidence="4" id="KW-0132">Cell division</keyword>
<evidence type="ECO:0000313" key="12">
    <source>
        <dbReference type="Proteomes" id="UP000695562"/>
    </source>
</evidence>
<dbReference type="PANTHER" id="PTHR15459">
    <property type="entry name" value="POLYAMINE-MODULATED FACTOR 1"/>
    <property type="match status" value="1"/>
</dbReference>
<dbReference type="GO" id="GO:0007059">
    <property type="term" value="P:chromosome segregation"/>
    <property type="evidence" value="ECO:0007669"/>
    <property type="project" value="TreeGrafter"/>
</dbReference>
<feature type="region of interest" description="Disordered" evidence="10">
    <location>
        <begin position="1"/>
        <end position="32"/>
    </location>
</feature>
<organism evidence="11 12">
    <name type="scientific">Polysphondylium violaceum</name>
    <dbReference type="NCBI Taxonomy" id="133409"/>
    <lineage>
        <taxon>Eukaryota</taxon>
        <taxon>Amoebozoa</taxon>
        <taxon>Evosea</taxon>
        <taxon>Eumycetozoa</taxon>
        <taxon>Dictyostelia</taxon>
        <taxon>Dictyosteliales</taxon>
        <taxon>Dictyosteliaceae</taxon>
        <taxon>Polysphondylium</taxon>
    </lineage>
</organism>
<keyword evidence="6" id="KW-0995">Kinetochore</keyword>
<feature type="compositionally biased region" description="Low complexity" evidence="10">
    <location>
        <begin position="1"/>
        <end position="18"/>
    </location>
</feature>
<protein>
    <submittedName>
        <fullName evidence="11">Uncharacterized protein</fullName>
    </submittedName>
</protein>
<evidence type="ECO:0000256" key="6">
    <source>
        <dbReference type="ARBA" id="ARBA00022838"/>
    </source>
</evidence>
<name>A0A8J4PT10_9MYCE</name>
<keyword evidence="7" id="KW-0539">Nucleus</keyword>
<evidence type="ECO:0000256" key="9">
    <source>
        <dbReference type="ARBA" id="ARBA00023328"/>
    </source>
</evidence>
<dbReference type="GO" id="GO:0005634">
    <property type="term" value="C:nucleus"/>
    <property type="evidence" value="ECO:0007669"/>
    <property type="project" value="UniProtKB-SubCell"/>
</dbReference>
<keyword evidence="3" id="KW-0158">Chromosome</keyword>
<keyword evidence="12" id="KW-1185">Reference proteome</keyword>
<sequence length="223" mass="25780">MSNNNSNSNNNNSNSNSSGLNDSVTSSNTEQSRNASPDILEYFNFEECDAIRVKKLMLFHEYIVEKTLSEFPFEIFIKLYAKLSPLNIDPYLTAVYNNIVLDSLQTAIRNDFQMICNERNVIPKLIELEKLIRDQPTLLTTGKRCPPMLNYSPDEIIKSNIVELKIQERVKLVAQYKTILEEKNQMNKTLVDLETRKLELMNLIEQKCKNISHIVEQSKTLDQ</sequence>
<evidence type="ECO:0000313" key="11">
    <source>
        <dbReference type="EMBL" id="KAF2072942.1"/>
    </source>
</evidence>
<evidence type="ECO:0000256" key="4">
    <source>
        <dbReference type="ARBA" id="ARBA00022618"/>
    </source>
</evidence>
<gene>
    <name evidence="11" type="ORF">CYY_005735</name>
</gene>
<dbReference type="InterPro" id="IPR007128">
    <property type="entry name" value="PMF1/Nnf1"/>
</dbReference>
<reference evidence="11" key="1">
    <citation type="submission" date="2020-01" db="EMBL/GenBank/DDBJ databases">
        <title>Development of genomics and gene disruption for Polysphondylium violaceum indicates a role for the polyketide synthase stlB in stalk morphogenesis.</title>
        <authorList>
            <person name="Narita B."/>
            <person name="Kawabe Y."/>
            <person name="Kin K."/>
            <person name="Saito T."/>
            <person name="Gibbs R."/>
            <person name="Kuspa A."/>
            <person name="Muzny D."/>
            <person name="Queller D."/>
            <person name="Richards S."/>
            <person name="Strassman J."/>
            <person name="Sucgang R."/>
            <person name="Worley K."/>
            <person name="Schaap P."/>
        </authorList>
    </citation>
    <scope>NUCLEOTIDE SEQUENCE</scope>
    <source>
        <strain evidence="11">QSvi11</strain>
    </source>
</reference>
<evidence type="ECO:0000256" key="10">
    <source>
        <dbReference type="SAM" id="MobiDB-lite"/>
    </source>
</evidence>
<dbReference type="GO" id="GO:0000444">
    <property type="term" value="C:MIS12/MIND type complex"/>
    <property type="evidence" value="ECO:0007669"/>
    <property type="project" value="InterPro"/>
</dbReference>
<feature type="compositionally biased region" description="Polar residues" evidence="10">
    <location>
        <begin position="19"/>
        <end position="32"/>
    </location>
</feature>
<accession>A0A8J4PT10</accession>
<evidence type="ECO:0000256" key="7">
    <source>
        <dbReference type="ARBA" id="ARBA00023242"/>
    </source>
</evidence>
<evidence type="ECO:0000256" key="8">
    <source>
        <dbReference type="ARBA" id="ARBA00023306"/>
    </source>
</evidence>
<comment type="caution">
    <text evidence="11">The sequence shown here is derived from an EMBL/GenBank/DDBJ whole genome shotgun (WGS) entry which is preliminary data.</text>
</comment>